<dbReference type="EMBL" id="JBCNJP010000019">
    <property type="protein sequence ID" value="KAK9060929.1"/>
    <property type="molecule type" value="Genomic_DNA"/>
</dbReference>
<accession>A0AAP0GUH1</accession>
<dbReference type="Proteomes" id="UP001408789">
    <property type="component" value="Unassembled WGS sequence"/>
</dbReference>
<evidence type="ECO:0000313" key="1">
    <source>
        <dbReference type="EMBL" id="KAK9060929.1"/>
    </source>
</evidence>
<reference evidence="1 2" key="1">
    <citation type="submission" date="2024-04" db="EMBL/GenBank/DDBJ databases">
        <title>The reference genome of an endangered Asteraceae, Deinandra increscens subsp. villosa, native to the Central Coast of California.</title>
        <authorList>
            <person name="Guilliams M."/>
            <person name="Hasenstab-Lehman K."/>
            <person name="Meyer R."/>
            <person name="Mcevoy S."/>
        </authorList>
    </citation>
    <scope>NUCLEOTIDE SEQUENCE [LARGE SCALE GENOMIC DNA]</scope>
    <source>
        <tissue evidence="1">Leaf</tissue>
    </source>
</reference>
<sequence length="323" mass="36480">MVNIVPLQGQTKVVAPDGTVWIIQNGTPEKVAQLLEDIRTEKYKGGCVPTVEEFPTPTEKEVEKLEEVQGIPNFNEADFEKNDEVDKQIEAGKTEQVDVTTIEQSNNEVKAELDGEVTLKVHSYTPKKSTNDKQTHVQAEMGVQDHSDVEIIEYSHHFSPYKSHLARELSDEDRQAAREHRRFLNRLNWDWEHTIEISSSDEKPVIEDFTSVDDLATSDSTDENEIADTADSLENFENDKNVPDVIIKGHIKFFHFSSTQHAKKTKQQIKMGESQAISNEDAKREGVTQPAISGHLRRVSRGNNYGYGGLTVACSFLHRCESD</sequence>
<name>A0AAP0GUH1_9ASTR</name>
<proteinExistence type="predicted"/>
<comment type="caution">
    <text evidence="1">The sequence shown here is derived from an EMBL/GenBank/DDBJ whole genome shotgun (WGS) entry which is preliminary data.</text>
</comment>
<keyword evidence="2" id="KW-1185">Reference proteome</keyword>
<dbReference type="AlphaFoldDB" id="A0AAP0GUH1"/>
<gene>
    <name evidence="1" type="ORF">SSX86_018109</name>
</gene>
<protein>
    <submittedName>
        <fullName evidence="1">Uncharacterized protein</fullName>
    </submittedName>
</protein>
<organism evidence="1 2">
    <name type="scientific">Deinandra increscens subsp. villosa</name>
    <dbReference type="NCBI Taxonomy" id="3103831"/>
    <lineage>
        <taxon>Eukaryota</taxon>
        <taxon>Viridiplantae</taxon>
        <taxon>Streptophyta</taxon>
        <taxon>Embryophyta</taxon>
        <taxon>Tracheophyta</taxon>
        <taxon>Spermatophyta</taxon>
        <taxon>Magnoliopsida</taxon>
        <taxon>eudicotyledons</taxon>
        <taxon>Gunneridae</taxon>
        <taxon>Pentapetalae</taxon>
        <taxon>asterids</taxon>
        <taxon>campanulids</taxon>
        <taxon>Asterales</taxon>
        <taxon>Asteraceae</taxon>
        <taxon>Asteroideae</taxon>
        <taxon>Heliantheae alliance</taxon>
        <taxon>Madieae</taxon>
        <taxon>Madiinae</taxon>
        <taxon>Deinandra</taxon>
    </lineage>
</organism>
<evidence type="ECO:0000313" key="2">
    <source>
        <dbReference type="Proteomes" id="UP001408789"/>
    </source>
</evidence>